<dbReference type="InterPro" id="IPR016143">
    <property type="entry name" value="Citrate_synth-like_sm_a-sub"/>
</dbReference>
<dbReference type="SUPFAM" id="SSF48256">
    <property type="entry name" value="Citrate synthase"/>
    <property type="match status" value="1"/>
</dbReference>
<dbReference type="InterPro" id="IPR002020">
    <property type="entry name" value="Citrate_synthase"/>
</dbReference>
<evidence type="ECO:0000256" key="2">
    <source>
        <dbReference type="ARBA" id="ARBA00010566"/>
    </source>
</evidence>
<dbReference type="Gene3D" id="1.10.580.10">
    <property type="entry name" value="Citrate Synthase, domain 1"/>
    <property type="match status" value="1"/>
</dbReference>
<dbReference type="GO" id="GO:0006099">
    <property type="term" value="P:tricarboxylic acid cycle"/>
    <property type="evidence" value="ECO:0007669"/>
    <property type="project" value="UniProtKB-UniPathway"/>
</dbReference>
<dbReference type="EMBL" id="AP025739">
    <property type="protein sequence ID" value="BDI32321.1"/>
    <property type="molecule type" value="Genomic_DNA"/>
</dbReference>
<dbReference type="Gene3D" id="1.10.230.10">
    <property type="entry name" value="Cytochrome P450-Terp, domain 2"/>
    <property type="match status" value="1"/>
</dbReference>
<proteinExistence type="inferred from homology"/>
<dbReference type="Proteomes" id="UP000287394">
    <property type="component" value="Chromosome"/>
</dbReference>
<gene>
    <name evidence="7" type="primary">citZ</name>
    <name evidence="7" type="ORF">CCAX7_43720</name>
</gene>
<dbReference type="FunCoup" id="A0A402CXC1">
    <property type="interactions" value="386"/>
</dbReference>
<comment type="pathway">
    <text evidence="1">Carbohydrate metabolism; tricarboxylic acid cycle.</text>
</comment>
<dbReference type="InterPro" id="IPR016142">
    <property type="entry name" value="Citrate_synth-like_lrg_a-sub"/>
</dbReference>
<dbReference type="AlphaFoldDB" id="A0A402CXC1"/>
<dbReference type="GO" id="GO:0036440">
    <property type="term" value="F:citrate synthase activity"/>
    <property type="evidence" value="ECO:0007669"/>
    <property type="project" value="UniProtKB-EC"/>
</dbReference>
<accession>A0A402CXC1</accession>
<evidence type="ECO:0000256" key="3">
    <source>
        <dbReference type="ARBA" id="ARBA00022532"/>
    </source>
</evidence>
<comment type="catalytic activity">
    <reaction evidence="5">
        <text>oxaloacetate + acetyl-CoA + H2O = citrate + CoA + H(+)</text>
        <dbReference type="Rhea" id="RHEA:16845"/>
        <dbReference type="ChEBI" id="CHEBI:15377"/>
        <dbReference type="ChEBI" id="CHEBI:15378"/>
        <dbReference type="ChEBI" id="CHEBI:16452"/>
        <dbReference type="ChEBI" id="CHEBI:16947"/>
        <dbReference type="ChEBI" id="CHEBI:57287"/>
        <dbReference type="ChEBI" id="CHEBI:57288"/>
        <dbReference type="EC" id="2.3.3.16"/>
    </reaction>
</comment>
<keyword evidence="8" id="KW-1185">Reference proteome</keyword>
<evidence type="ECO:0000256" key="1">
    <source>
        <dbReference type="ARBA" id="ARBA00005163"/>
    </source>
</evidence>
<evidence type="ECO:0000313" key="7">
    <source>
        <dbReference type="EMBL" id="BDI32321.1"/>
    </source>
</evidence>
<dbReference type="PRINTS" id="PR00143">
    <property type="entry name" value="CITRTSNTHASE"/>
</dbReference>
<dbReference type="OrthoDB" id="9800864at2"/>
<dbReference type="NCBIfam" id="TIGR01800">
    <property type="entry name" value="cit_synth_II"/>
    <property type="match status" value="1"/>
</dbReference>
<keyword evidence="3" id="KW-0816">Tricarboxylic acid cycle</keyword>
<evidence type="ECO:0000313" key="8">
    <source>
        <dbReference type="Proteomes" id="UP000287394"/>
    </source>
</evidence>
<dbReference type="GO" id="GO:0005975">
    <property type="term" value="P:carbohydrate metabolic process"/>
    <property type="evidence" value="ECO:0007669"/>
    <property type="project" value="TreeGrafter"/>
</dbReference>
<evidence type="ECO:0000256" key="6">
    <source>
        <dbReference type="PIRNR" id="PIRNR001369"/>
    </source>
</evidence>
<dbReference type="InterPro" id="IPR024176">
    <property type="entry name" value="Citrate_synthase_bac-typ"/>
</dbReference>
<dbReference type="CDD" id="cd06110">
    <property type="entry name" value="BSuCS-II_like"/>
    <property type="match status" value="1"/>
</dbReference>
<organism evidence="7 8">
    <name type="scientific">Capsulimonas corticalis</name>
    <dbReference type="NCBI Taxonomy" id="2219043"/>
    <lineage>
        <taxon>Bacteria</taxon>
        <taxon>Bacillati</taxon>
        <taxon>Armatimonadota</taxon>
        <taxon>Armatimonadia</taxon>
        <taxon>Capsulimonadales</taxon>
        <taxon>Capsulimonadaceae</taxon>
        <taxon>Capsulimonas</taxon>
    </lineage>
</organism>
<dbReference type="Pfam" id="PF00285">
    <property type="entry name" value="Citrate_synt"/>
    <property type="match status" value="1"/>
</dbReference>
<reference evidence="7 8" key="1">
    <citation type="journal article" date="2019" name="Int. J. Syst. Evol. Microbiol.">
        <title>Capsulimonas corticalis gen. nov., sp. nov., an aerobic capsulated bacterium, of a novel bacterial order, Capsulimonadales ord. nov., of the class Armatimonadia of the phylum Armatimonadetes.</title>
        <authorList>
            <person name="Li J."/>
            <person name="Kudo C."/>
            <person name="Tonouchi A."/>
        </authorList>
    </citation>
    <scope>NUCLEOTIDE SEQUENCE [LARGE SCALE GENOMIC DNA]</scope>
    <source>
        <strain evidence="7 8">AX-7</strain>
    </source>
</reference>
<dbReference type="InterPro" id="IPR036969">
    <property type="entry name" value="Citrate_synthase_sf"/>
</dbReference>
<evidence type="ECO:0000256" key="5">
    <source>
        <dbReference type="ARBA" id="ARBA00049288"/>
    </source>
</evidence>
<dbReference type="GO" id="GO:0005829">
    <property type="term" value="C:cytosol"/>
    <property type="evidence" value="ECO:0007669"/>
    <property type="project" value="TreeGrafter"/>
</dbReference>
<dbReference type="KEGG" id="ccot:CCAX7_43720"/>
<dbReference type="PANTHER" id="PTHR11739">
    <property type="entry name" value="CITRATE SYNTHASE"/>
    <property type="match status" value="1"/>
</dbReference>
<dbReference type="RefSeq" id="WP_119321996.1">
    <property type="nucleotide sequence ID" value="NZ_AP025739.1"/>
</dbReference>
<keyword evidence="4 6" id="KW-0808">Transferase</keyword>
<name>A0A402CXC1_9BACT</name>
<sequence length="382" mass="41306">MADDKEFTEGLEDVVAGKSAICDVNGKDGKLIYSGYDIHDLAQHTTFEEVVYLLWNGRLPNRDELTELNAQLDANRAIPAEALELIKRFPKTATPMDALRTAVSLLGFYDPDHGDESIEANRRKAIRVTAQIGTIVAALDRLRKGEEPLEPKAGLGTAGNFLYLLSGVEPNATATKALDVALVLHADHELNASTFAARVTVATLTDLYSGVTSAVGTLAGPLHGGANINVMHLLEKIGTPDKAEAVVSGMLAEGKKIPGIGHRVYRALDPRAVSLREMSKQLAEATGETKWFEMSEKVQEAADAALAAKGKTTLKANVDFYSASVYHVLGIPTDLFTPVFAVSRIAGWTAHILEQYGNNRLIRPRAIYIGPRDLTVVPIDQR</sequence>
<dbReference type="PANTHER" id="PTHR11739:SF4">
    <property type="entry name" value="CITRATE SYNTHASE, PEROXISOMAL"/>
    <property type="match status" value="1"/>
</dbReference>
<comment type="similarity">
    <text evidence="2 6">Belongs to the citrate synthase family.</text>
</comment>
<dbReference type="InterPro" id="IPR011278">
    <property type="entry name" value="2-MeCitrate/Citrate_synth_II"/>
</dbReference>
<protein>
    <recommendedName>
        <fullName evidence="6">Citrate synthase</fullName>
    </recommendedName>
</protein>
<evidence type="ECO:0000256" key="4">
    <source>
        <dbReference type="ARBA" id="ARBA00022679"/>
    </source>
</evidence>
<dbReference type="PIRSF" id="PIRSF001369">
    <property type="entry name" value="Citrate_synth"/>
    <property type="match status" value="1"/>
</dbReference>